<dbReference type="Pfam" id="PF01258">
    <property type="entry name" value="zf-dskA_traR"/>
    <property type="match status" value="1"/>
</dbReference>
<keyword evidence="7" id="KW-1185">Reference proteome</keyword>
<keyword evidence="1" id="KW-0479">Metal-binding</keyword>
<evidence type="ECO:0000256" key="4">
    <source>
        <dbReference type="PROSITE-ProRule" id="PRU00510"/>
    </source>
</evidence>
<dbReference type="InterPro" id="IPR000962">
    <property type="entry name" value="Znf_DskA_TraR"/>
</dbReference>
<sequence>MLVNGLRQPRLLELDEAQRVPGPALVGGGRESVTVHQRCLSMGDTSRYGHDESGPSDFSTVRARLAADRADTLARAAALSRDFDGIVAANALVAVDDEHDPEGGTTAFERAHVAALMAQTREHLKELDRALERLEQGQYGQCEGCGGTIPPERLEIRPAATTCVRCARPHPRRA</sequence>
<evidence type="ECO:0000256" key="3">
    <source>
        <dbReference type="ARBA" id="ARBA00022833"/>
    </source>
</evidence>
<reference evidence="6 7" key="1">
    <citation type="submission" date="2020-08" db="EMBL/GenBank/DDBJ databases">
        <title>Genomic Encyclopedia of Type Strains, Phase III (KMG-III): the genomes of soil and plant-associated and newly described type strains.</title>
        <authorList>
            <person name="Whitman W."/>
        </authorList>
    </citation>
    <scope>NUCLEOTIDE SEQUENCE [LARGE SCALE GENOMIC DNA]</scope>
    <source>
        <strain evidence="6 7">CECT 3313</strain>
    </source>
</reference>
<dbReference type="PANTHER" id="PTHR33823:SF4">
    <property type="entry name" value="GENERAL STRESS PROTEIN 16O"/>
    <property type="match status" value="1"/>
</dbReference>
<accession>A0A7W9PSQ8</accession>
<evidence type="ECO:0000256" key="1">
    <source>
        <dbReference type="ARBA" id="ARBA00022723"/>
    </source>
</evidence>
<dbReference type="PROSITE" id="PS51128">
    <property type="entry name" value="ZF_DKSA_2"/>
    <property type="match status" value="1"/>
</dbReference>
<feature type="zinc finger region" description="dksA C4-type" evidence="4">
    <location>
        <begin position="142"/>
        <end position="166"/>
    </location>
</feature>
<dbReference type="Gene3D" id="1.20.120.910">
    <property type="entry name" value="DksA, coiled-coil domain"/>
    <property type="match status" value="1"/>
</dbReference>
<dbReference type="PROSITE" id="PS01102">
    <property type="entry name" value="ZF_DKSA_1"/>
    <property type="match status" value="1"/>
</dbReference>
<evidence type="ECO:0000256" key="2">
    <source>
        <dbReference type="ARBA" id="ARBA00022771"/>
    </source>
</evidence>
<evidence type="ECO:0000259" key="5">
    <source>
        <dbReference type="Pfam" id="PF01258"/>
    </source>
</evidence>
<evidence type="ECO:0000313" key="7">
    <source>
        <dbReference type="Proteomes" id="UP000585836"/>
    </source>
</evidence>
<dbReference type="GO" id="GO:0008270">
    <property type="term" value="F:zinc ion binding"/>
    <property type="evidence" value="ECO:0007669"/>
    <property type="project" value="UniProtKB-KW"/>
</dbReference>
<dbReference type="AlphaFoldDB" id="A0A7W9PSQ8"/>
<keyword evidence="2" id="KW-0863">Zinc-finger</keyword>
<dbReference type="SUPFAM" id="SSF57716">
    <property type="entry name" value="Glucocorticoid receptor-like (DNA-binding domain)"/>
    <property type="match status" value="1"/>
</dbReference>
<dbReference type="InterPro" id="IPR020458">
    <property type="entry name" value="Znf_DskA_TraR_CS"/>
</dbReference>
<feature type="domain" description="Zinc finger DksA/TraR C4-type" evidence="5">
    <location>
        <begin position="137"/>
        <end position="171"/>
    </location>
</feature>
<dbReference type="PANTHER" id="PTHR33823">
    <property type="entry name" value="RNA POLYMERASE-BINDING TRANSCRIPTION FACTOR DKSA-RELATED"/>
    <property type="match status" value="1"/>
</dbReference>
<dbReference type="Proteomes" id="UP000585836">
    <property type="component" value="Unassembled WGS sequence"/>
</dbReference>
<protein>
    <submittedName>
        <fullName evidence="6">RNA polymerase-binding transcription factor DksA</fullName>
    </submittedName>
</protein>
<dbReference type="EMBL" id="JACHJK010000003">
    <property type="protein sequence ID" value="MBB5926572.1"/>
    <property type="molecule type" value="Genomic_DNA"/>
</dbReference>
<keyword evidence="3" id="KW-0862">Zinc</keyword>
<evidence type="ECO:0000313" key="6">
    <source>
        <dbReference type="EMBL" id="MBB5926572.1"/>
    </source>
</evidence>
<comment type="caution">
    <text evidence="6">The sequence shown here is derived from an EMBL/GenBank/DDBJ whole genome shotgun (WGS) entry which is preliminary data.</text>
</comment>
<organism evidence="6 7">
    <name type="scientific">Streptomyces echinatus</name>
    <dbReference type="NCBI Taxonomy" id="67293"/>
    <lineage>
        <taxon>Bacteria</taxon>
        <taxon>Bacillati</taxon>
        <taxon>Actinomycetota</taxon>
        <taxon>Actinomycetes</taxon>
        <taxon>Kitasatosporales</taxon>
        <taxon>Streptomycetaceae</taxon>
        <taxon>Streptomyces</taxon>
    </lineage>
</organism>
<gene>
    <name evidence="6" type="ORF">FHS34_002028</name>
</gene>
<proteinExistence type="predicted"/>
<name>A0A7W9PSQ8_9ACTN</name>